<dbReference type="GO" id="GO:0005783">
    <property type="term" value="C:endoplasmic reticulum"/>
    <property type="evidence" value="ECO:0000318"/>
    <property type="project" value="GO_Central"/>
</dbReference>
<dbReference type="InParanoid" id="W5MWZ4"/>
<dbReference type="PANTHER" id="PTHR44068:SF1">
    <property type="entry name" value="HYPOTHETICAL LOC100005854"/>
    <property type="match status" value="1"/>
</dbReference>
<dbReference type="InterPro" id="IPR050447">
    <property type="entry name" value="Erg6_SMT_methyltransf"/>
</dbReference>
<sequence>MLSRKLNQQLGKPVKSLTGWLLTKFFLWHNRVLEENAVKLAEIQPDDTVLELGFGLGLGLQAAAPLLTGPRGKLFGVDYSEYMFTKASERMRAEIESGKVTLFNGNIMAMPLPDGCVDKVYHCNCYYFWPDLKAGTSEIHRVMKPGGLMVTTLRHSSNKKVALLNVFLDENWKPKVYMEALRATGFTDVRMENKQDNKITFQAIFATASK</sequence>
<dbReference type="Gene3D" id="3.40.50.150">
    <property type="entry name" value="Vaccinia Virus protein VP39"/>
    <property type="match status" value="1"/>
</dbReference>
<dbReference type="AlphaFoldDB" id="W5MWZ4"/>
<organism evidence="4 5">
    <name type="scientific">Lepisosteus oculatus</name>
    <name type="common">Spotted gar</name>
    <dbReference type="NCBI Taxonomy" id="7918"/>
    <lineage>
        <taxon>Eukaryota</taxon>
        <taxon>Metazoa</taxon>
        <taxon>Chordata</taxon>
        <taxon>Craniata</taxon>
        <taxon>Vertebrata</taxon>
        <taxon>Euteleostomi</taxon>
        <taxon>Actinopterygii</taxon>
        <taxon>Neopterygii</taxon>
        <taxon>Holostei</taxon>
        <taxon>Semionotiformes</taxon>
        <taxon>Lepisosteidae</taxon>
        <taxon>Lepisosteus</taxon>
    </lineage>
</organism>
<accession>W5MWZ4</accession>
<dbReference type="GeneTree" id="ENSGT00390000010372"/>
<proteinExistence type="inferred from homology"/>
<evidence type="ECO:0000256" key="2">
    <source>
        <dbReference type="ARBA" id="ARBA00038188"/>
    </source>
</evidence>
<dbReference type="InterPro" id="IPR041698">
    <property type="entry name" value="Methyltransf_25"/>
</dbReference>
<reference evidence="4" key="2">
    <citation type="submission" date="2025-08" db="UniProtKB">
        <authorList>
            <consortium name="Ensembl"/>
        </authorList>
    </citation>
    <scope>IDENTIFICATION</scope>
</reference>
<dbReference type="EMBL" id="AHAT01014332">
    <property type="status" value="NOT_ANNOTATED_CDS"/>
    <property type="molecule type" value="Genomic_DNA"/>
</dbReference>
<reference evidence="4" key="3">
    <citation type="submission" date="2025-09" db="UniProtKB">
        <authorList>
            <consortium name="Ensembl"/>
        </authorList>
    </citation>
    <scope>IDENTIFICATION</scope>
</reference>
<feature type="domain" description="Methyltransferase" evidence="3">
    <location>
        <begin position="49"/>
        <end position="147"/>
    </location>
</feature>
<protein>
    <submittedName>
        <fullName evidence="4">Zgc:194242</fullName>
    </submittedName>
</protein>
<dbReference type="SUPFAM" id="SSF53335">
    <property type="entry name" value="S-adenosyl-L-methionine-dependent methyltransferases"/>
    <property type="match status" value="1"/>
</dbReference>
<evidence type="ECO:0000313" key="4">
    <source>
        <dbReference type="Ensembl" id="ENSLOCP00000012903.1"/>
    </source>
</evidence>
<dbReference type="Proteomes" id="UP000018468">
    <property type="component" value="Linkage group LG3"/>
</dbReference>
<dbReference type="EMBL" id="AHAT01014333">
    <property type="status" value="NOT_ANNOTATED_CDS"/>
    <property type="molecule type" value="Genomic_DNA"/>
</dbReference>
<evidence type="ECO:0000259" key="3">
    <source>
        <dbReference type="Pfam" id="PF13649"/>
    </source>
</evidence>
<dbReference type="GO" id="GO:0003838">
    <property type="term" value="F:sterol 24-C-methyltransferase activity"/>
    <property type="evidence" value="ECO:0000318"/>
    <property type="project" value="GO_Central"/>
</dbReference>
<dbReference type="InterPro" id="IPR029063">
    <property type="entry name" value="SAM-dependent_MTases_sf"/>
</dbReference>
<comment type="similarity">
    <text evidence="2">Belongs to the class I-like SAM-binding methyltransferase superfamily. Erg6/SMT family.</text>
</comment>
<dbReference type="FunFam" id="3.40.50.150:FF:000817">
    <property type="entry name" value="Uncharacterized protein"/>
    <property type="match status" value="1"/>
</dbReference>
<dbReference type="CDD" id="cd02440">
    <property type="entry name" value="AdoMet_MTases"/>
    <property type="match status" value="1"/>
</dbReference>
<dbReference type="GO" id="GO:0016126">
    <property type="term" value="P:sterol biosynthetic process"/>
    <property type="evidence" value="ECO:0000318"/>
    <property type="project" value="GO_Central"/>
</dbReference>
<evidence type="ECO:0000256" key="1">
    <source>
        <dbReference type="ARBA" id="ARBA00022679"/>
    </source>
</evidence>
<dbReference type="Bgee" id="ENSLOCG00000010534">
    <property type="expression patterns" value="Expressed in intestine and 5 other cell types or tissues"/>
</dbReference>
<dbReference type="OMA" id="FHVDLFY"/>
<dbReference type="Ensembl" id="ENSLOCT00000012930.1">
    <property type="protein sequence ID" value="ENSLOCP00000012903.1"/>
    <property type="gene ID" value="ENSLOCG00000010534.1"/>
</dbReference>
<reference evidence="5" key="1">
    <citation type="submission" date="2011-12" db="EMBL/GenBank/DDBJ databases">
        <title>The Draft Genome of Lepisosteus oculatus.</title>
        <authorList>
            <consortium name="The Broad Institute Genome Assembly &amp; Analysis Group"/>
            <consortium name="Computational R&amp;D Group"/>
            <consortium name="and Sequencing Platform"/>
            <person name="Di Palma F."/>
            <person name="Alfoldi J."/>
            <person name="Johnson J."/>
            <person name="Berlin A."/>
            <person name="Gnerre S."/>
            <person name="Jaffe D."/>
            <person name="MacCallum I."/>
            <person name="Young S."/>
            <person name="Walker B.J."/>
            <person name="Lander E.S."/>
            <person name="Lindblad-Toh K."/>
        </authorList>
    </citation>
    <scope>NUCLEOTIDE SEQUENCE [LARGE SCALE GENOMIC DNA]</scope>
</reference>
<dbReference type="eggNOG" id="KOG1269">
    <property type="taxonomic scope" value="Eukaryota"/>
</dbReference>
<dbReference type="Pfam" id="PF13649">
    <property type="entry name" value="Methyltransf_25"/>
    <property type="match status" value="1"/>
</dbReference>
<dbReference type="STRING" id="7918.ENSLOCP00000012903"/>
<keyword evidence="5" id="KW-1185">Reference proteome</keyword>
<keyword evidence="1" id="KW-0808">Transferase</keyword>
<name>W5MWZ4_LEPOC</name>
<dbReference type="PANTHER" id="PTHR44068">
    <property type="entry name" value="ZGC:194242"/>
    <property type="match status" value="1"/>
</dbReference>
<evidence type="ECO:0000313" key="5">
    <source>
        <dbReference type="Proteomes" id="UP000018468"/>
    </source>
</evidence>